<dbReference type="Proteomes" id="UP000232063">
    <property type="component" value="Chromosome"/>
</dbReference>
<dbReference type="AlphaFoldDB" id="A0A2K8NSM5"/>
<dbReference type="Pfam" id="PF03382">
    <property type="entry name" value="DUF285"/>
    <property type="match status" value="1"/>
</dbReference>
<dbReference type="KEGG" id="elj:ELUMI_v1c00710"/>
<dbReference type="PROSITE" id="PS51257">
    <property type="entry name" value="PROKAR_LIPOPROTEIN"/>
    <property type="match status" value="1"/>
</dbReference>
<name>A0A2K8NSM5_9MOLU</name>
<dbReference type="OrthoDB" id="9813840at2"/>
<accession>A0A2K8NSM5</accession>
<sequence length="851" mass="95492">MKKLLSILVGISLVVPTTLLVVSCGHKIINLKSLKTNIGGIDGLDKKYIIGGIKKANPNYTFNQDDLIINFDSFKHETDTICSIEVDGQNMFASSFTVEFTLNSADLNALEAKIEEAAKLVESNTYSTMINSAKFTLYQEIGYGKGIVKTKPLAHKQDEIGDAIAKLDAAIFDFTRADREVVDVFMLGANINSYGKVKTDRKDPKDPAIEAMKQAFEEAKNIYQKAKSWDNSKEHRNAVDKAAEHLWSTIFGVIMLPNVDNQRPNVENGNLTRSNLNDRMLGDVLEQNQDSQQLAPRANDIELNANKLDAVDNPKLDTFENLIQQANKIEQKDKGFVQYAELKKAIGLAEGIDSVYENEIENEGVLSKAIDDLQKAINDFNDPIKNPDLKAVKASKKLNALLAEANQVSSSKHFKPEQVTNNLTDAIIKANDVGIADLGISREKEVYQAINKLQLAILEFYQADNKFVDYSRLDTTLATAKGLLFGDKNNKLHAVVDHLEREIKKAEHIREQNLLADQEAQVTQVTKTLSEAYEAFIKSESNKVDIKKVITTTNLGRVKNNQEETIRRIVIKENPEIKLQGLDIEIINETSAKIKGNYDYVGEVIVNYTIIPSVAKVETPIVKILNTKMTDLWKQSDLQKAINQANLDVEGGITVEEDKTLNESYIQRWKVTGNGSDDNTFKYASEIDLYFIKNRDTNSNTIYLDGNNKIQVTSTWAPEGTKEIINIGWNGNGWRNTLPDSVEKVPNYISPKIISLSQALAYKPKFNSDISNWDTSNVVNMEALFMGATSFNQDISKWNTSKVTTVEGMFWSARAFNQDLSKWDVSNVTNTNLYDNMADVWNKDFRPKFNK</sequence>
<dbReference type="InterPro" id="IPR011889">
    <property type="entry name" value="Liste_lipo_26"/>
</dbReference>
<protein>
    <recommendedName>
        <fullName evidence="3">BspA family leucine-rich repeat surface protein</fullName>
    </recommendedName>
</protein>
<keyword evidence="2" id="KW-1185">Reference proteome</keyword>
<dbReference type="RefSeq" id="WP_025734719.1">
    <property type="nucleotide sequence ID" value="NZ_CP024963.1"/>
</dbReference>
<evidence type="ECO:0008006" key="3">
    <source>
        <dbReference type="Google" id="ProtNLM"/>
    </source>
</evidence>
<evidence type="ECO:0000313" key="1">
    <source>
        <dbReference type="EMBL" id="ATZ16799.1"/>
    </source>
</evidence>
<reference evidence="1 2" key="1">
    <citation type="submission" date="2017-11" db="EMBL/GenBank/DDBJ databases">
        <title>Genome sequence of Entomoplasma luminosum PIMN-1 (ATCC 49195).</title>
        <authorList>
            <person name="Lo W.-S."/>
            <person name="Gasparich G.E."/>
            <person name="Kuo C.-H."/>
        </authorList>
    </citation>
    <scope>NUCLEOTIDE SEQUENCE [LARGE SCALE GENOMIC DNA]</scope>
    <source>
        <strain evidence="1 2">PIMN-1</strain>
    </source>
</reference>
<proteinExistence type="predicted"/>
<dbReference type="InterPro" id="IPR005046">
    <property type="entry name" value="DUF285"/>
</dbReference>
<evidence type="ECO:0000313" key="2">
    <source>
        <dbReference type="Proteomes" id="UP000232063"/>
    </source>
</evidence>
<organism evidence="1 2">
    <name type="scientific">Williamsoniiplasma luminosum</name>
    <dbReference type="NCBI Taxonomy" id="214888"/>
    <lineage>
        <taxon>Bacteria</taxon>
        <taxon>Bacillati</taxon>
        <taxon>Mycoplasmatota</taxon>
        <taxon>Mollicutes</taxon>
        <taxon>Entomoplasmatales</taxon>
        <taxon>Williamsoniiplasma</taxon>
    </lineage>
</organism>
<dbReference type="EMBL" id="CP024963">
    <property type="protein sequence ID" value="ATZ16799.1"/>
    <property type="molecule type" value="Genomic_DNA"/>
</dbReference>
<gene>
    <name evidence="1" type="ORF">ELUMI_v1c00710</name>
</gene>
<dbReference type="NCBIfam" id="TIGR02167">
    <property type="entry name" value="Liste_lipo_26"/>
    <property type="match status" value="3"/>
</dbReference>